<keyword evidence="3" id="KW-0238">DNA-binding</keyword>
<evidence type="ECO:0000259" key="5">
    <source>
        <dbReference type="PROSITE" id="PS50931"/>
    </source>
</evidence>
<gene>
    <name evidence="6" type="ORF">GBM95_07135</name>
</gene>
<dbReference type="InterPro" id="IPR000847">
    <property type="entry name" value="LysR_HTH_N"/>
</dbReference>
<dbReference type="InterPro" id="IPR005119">
    <property type="entry name" value="LysR_subst-bd"/>
</dbReference>
<dbReference type="InterPro" id="IPR036390">
    <property type="entry name" value="WH_DNA-bd_sf"/>
</dbReference>
<evidence type="ECO:0000313" key="6">
    <source>
        <dbReference type="EMBL" id="KAB7659042.1"/>
    </source>
</evidence>
<organism evidence="6 7">
    <name type="scientific">Sutterella seckii</name>
    <dbReference type="NCBI Taxonomy" id="1944635"/>
    <lineage>
        <taxon>Bacteria</taxon>
        <taxon>Pseudomonadati</taxon>
        <taxon>Pseudomonadota</taxon>
        <taxon>Betaproteobacteria</taxon>
        <taxon>Burkholderiales</taxon>
        <taxon>Sutterellaceae</taxon>
        <taxon>Sutterella</taxon>
    </lineage>
</organism>
<sequence length="319" mass="34463">MHYDLVDLRILLALARAGSLSRAAEEVHLTVSALSVRLKRLEEEAGTLLFERSGKGLVQTPAALVLVNAARRVLEAAASLEEDFAPYARREAKPLRIFSNSTGLENFLCRLTGPFLAKHPETRIEFVARRSSAITEAVQTGEADLGLAGGAAAEDEARAAASGVRLFPYVDDRHVLISRKDHELLRGLQKKTIPFAETLRYPYASLLESAPMTAAMRERALAIGCRYEPVVEVPSFTILVEVVRSGGLLAVAPYSAAADGMKDLAVTELSDAWAARPMAFLAPASRPMRPDAEAFLEFALSAEGARYLPGGMSLTGSQR</sequence>
<dbReference type="SUPFAM" id="SSF53850">
    <property type="entry name" value="Periplasmic binding protein-like II"/>
    <property type="match status" value="1"/>
</dbReference>
<dbReference type="GO" id="GO:0003700">
    <property type="term" value="F:DNA-binding transcription factor activity"/>
    <property type="evidence" value="ECO:0007669"/>
    <property type="project" value="InterPro"/>
</dbReference>
<dbReference type="PANTHER" id="PTHR30419:SF2">
    <property type="entry name" value="LYSR FAMILY TRANSCRIPTIONAL REGULATOR"/>
    <property type="match status" value="1"/>
</dbReference>
<keyword evidence="4" id="KW-0804">Transcription</keyword>
<dbReference type="Gene3D" id="1.10.10.10">
    <property type="entry name" value="Winged helix-like DNA-binding domain superfamily/Winged helix DNA-binding domain"/>
    <property type="match status" value="1"/>
</dbReference>
<comment type="caution">
    <text evidence="6">The sequence shown here is derived from an EMBL/GenBank/DDBJ whole genome shotgun (WGS) entry which is preliminary data.</text>
</comment>
<dbReference type="SUPFAM" id="SSF46785">
    <property type="entry name" value="Winged helix' DNA-binding domain"/>
    <property type="match status" value="1"/>
</dbReference>
<dbReference type="PANTHER" id="PTHR30419">
    <property type="entry name" value="HTH-TYPE TRANSCRIPTIONAL REGULATOR YBHD"/>
    <property type="match status" value="1"/>
</dbReference>
<dbReference type="EMBL" id="WEHX01000042">
    <property type="protein sequence ID" value="KAB7659042.1"/>
    <property type="molecule type" value="Genomic_DNA"/>
</dbReference>
<dbReference type="Proteomes" id="UP000430564">
    <property type="component" value="Unassembled WGS sequence"/>
</dbReference>
<dbReference type="PROSITE" id="PS50931">
    <property type="entry name" value="HTH_LYSR"/>
    <property type="match status" value="1"/>
</dbReference>
<evidence type="ECO:0000256" key="2">
    <source>
        <dbReference type="ARBA" id="ARBA00023015"/>
    </source>
</evidence>
<accession>A0A6I1EJI7</accession>
<reference evidence="6 7" key="1">
    <citation type="submission" date="2019-10" db="EMBL/GenBank/DDBJ databases">
        <title>Genome diversity of Sutterella seckii.</title>
        <authorList>
            <person name="Chaplin A.V."/>
            <person name="Sokolova S.R."/>
            <person name="Mosin K.A."/>
            <person name="Ivanova E.L."/>
            <person name="Kochetkova T.O."/>
            <person name="Goltsov A.Y."/>
            <person name="Trofimov D.Y."/>
            <person name="Efimov B.A."/>
        </authorList>
    </citation>
    <scope>NUCLEOTIDE SEQUENCE [LARGE SCALE GENOMIC DNA]</scope>
    <source>
        <strain evidence="6 7">ASD393</strain>
    </source>
</reference>
<dbReference type="RefSeq" id="WP_152158469.1">
    <property type="nucleotide sequence ID" value="NZ_WEHX01000042.1"/>
</dbReference>
<dbReference type="OrthoDB" id="9785974at2"/>
<comment type="similarity">
    <text evidence="1">Belongs to the LysR transcriptional regulatory family.</text>
</comment>
<evidence type="ECO:0000313" key="7">
    <source>
        <dbReference type="Proteomes" id="UP000430564"/>
    </source>
</evidence>
<proteinExistence type="inferred from homology"/>
<evidence type="ECO:0000256" key="4">
    <source>
        <dbReference type="ARBA" id="ARBA00023163"/>
    </source>
</evidence>
<dbReference type="InterPro" id="IPR050950">
    <property type="entry name" value="HTH-type_LysR_regulators"/>
</dbReference>
<dbReference type="GO" id="GO:0003677">
    <property type="term" value="F:DNA binding"/>
    <property type="evidence" value="ECO:0007669"/>
    <property type="project" value="UniProtKB-KW"/>
</dbReference>
<keyword evidence="2" id="KW-0805">Transcription regulation</keyword>
<dbReference type="AlphaFoldDB" id="A0A6I1EJI7"/>
<evidence type="ECO:0000256" key="3">
    <source>
        <dbReference type="ARBA" id="ARBA00023125"/>
    </source>
</evidence>
<dbReference type="Gene3D" id="3.40.190.290">
    <property type="match status" value="1"/>
</dbReference>
<protein>
    <submittedName>
        <fullName evidence="6">LysR family transcriptional regulator</fullName>
    </submittedName>
</protein>
<feature type="domain" description="HTH lysR-type" evidence="5">
    <location>
        <begin position="1"/>
        <end position="60"/>
    </location>
</feature>
<evidence type="ECO:0000256" key="1">
    <source>
        <dbReference type="ARBA" id="ARBA00009437"/>
    </source>
</evidence>
<name>A0A6I1EJI7_9BURK</name>
<dbReference type="Pfam" id="PF03466">
    <property type="entry name" value="LysR_substrate"/>
    <property type="match status" value="1"/>
</dbReference>
<dbReference type="InterPro" id="IPR036388">
    <property type="entry name" value="WH-like_DNA-bd_sf"/>
</dbReference>
<dbReference type="Pfam" id="PF00126">
    <property type="entry name" value="HTH_1"/>
    <property type="match status" value="1"/>
</dbReference>
<dbReference type="GO" id="GO:0005829">
    <property type="term" value="C:cytosol"/>
    <property type="evidence" value="ECO:0007669"/>
    <property type="project" value="TreeGrafter"/>
</dbReference>